<comment type="caution">
    <text evidence="6">The sequence shown here is derived from an EMBL/GenBank/DDBJ whole genome shotgun (WGS) entry which is preliminary data.</text>
</comment>
<dbReference type="PROSITE" id="PS00455">
    <property type="entry name" value="AMP_BINDING"/>
    <property type="match status" value="1"/>
</dbReference>
<proteinExistence type="inferred from homology"/>
<dbReference type="InterPro" id="IPR000873">
    <property type="entry name" value="AMP-dep_synth/lig_dom"/>
</dbReference>
<accession>A0ABV5P0W7</accession>
<evidence type="ECO:0000259" key="5">
    <source>
        <dbReference type="Pfam" id="PF13193"/>
    </source>
</evidence>
<evidence type="ECO:0000256" key="3">
    <source>
        <dbReference type="SAM" id="MobiDB-lite"/>
    </source>
</evidence>
<evidence type="ECO:0000313" key="7">
    <source>
        <dbReference type="Proteomes" id="UP001589568"/>
    </source>
</evidence>
<dbReference type="CDD" id="cd17631">
    <property type="entry name" value="FACL_FadD13-like"/>
    <property type="match status" value="1"/>
</dbReference>
<gene>
    <name evidence="6" type="ORF">ACFFR3_42170</name>
</gene>
<dbReference type="Gene3D" id="3.30.300.30">
    <property type="match status" value="1"/>
</dbReference>
<evidence type="ECO:0000313" key="6">
    <source>
        <dbReference type="EMBL" id="MFB9476142.1"/>
    </source>
</evidence>
<dbReference type="Proteomes" id="UP001589568">
    <property type="component" value="Unassembled WGS sequence"/>
</dbReference>
<dbReference type="SUPFAM" id="SSF56801">
    <property type="entry name" value="Acetyl-CoA synthetase-like"/>
    <property type="match status" value="1"/>
</dbReference>
<protein>
    <submittedName>
        <fullName evidence="6">Long-chain fatty acid--CoA ligase</fullName>
    </submittedName>
</protein>
<dbReference type="Pfam" id="PF13193">
    <property type="entry name" value="AMP-binding_C"/>
    <property type="match status" value="1"/>
</dbReference>
<keyword evidence="7" id="KW-1185">Reference proteome</keyword>
<feature type="region of interest" description="Disordered" evidence="3">
    <location>
        <begin position="482"/>
        <end position="514"/>
    </location>
</feature>
<dbReference type="InterPro" id="IPR020845">
    <property type="entry name" value="AMP-binding_CS"/>
</dbReference>
<name>A0ABV5P0W7_9ACTN</name>
<dbReference type="InterPro" id="IPR045851">
    <property type="entry name" value="AMP-bd_C_sf"/>
</dbReference>
<dbReference type="EMBL" id="JBHMCF010000046">
    <property type="protein sequence ID" value="MFB9476142.1"/>
    <property type="molecule type" value="Genomic_DNA"/>
</dbReference>
<keyword evidence="2 6" id="KW-0436">Ligase</keyword>
<dbReference type="PANTHER" id="PTHR43201:SF5">
    <property type="entry name" value="MEDIUM-CHAIN ACYL-COA LIGASE ACSF2, MITOCHONDRIAL"/>
    <property type="match status" value="1"/>
</dbReference>
<dbReference type="InterPro" id="IPR042099">
    <property type="entry name" value="ANL_N_sf"/>
</dbReference>
<feature type="domain" description="AMP-dependent synthetase/ligase" evidence="4">
    <location>
        <begin position="12"/>
        <end position="361"/>
    </location>
</feature>
<dbReference type="InterPro" id="IPR025110">
    <property type="entry name" value="AMP-bd_C"/>
</dbReference>
<dbReference type="RefSeq" id="WP_379484957.1">
    <property type="nucleotide sequence ID" value="NZ_JBHMCF010000046.1"/>
</dbReference>
<sequence>MRNTGLGGWPARRAMMTPERTAFVFEDRSVTYAEAHDRTARLAAQLRASGVGAGDRVAYLGRNHPAFVETMFAAHLLGAIFVPLNFRLAAPEVAYMLDHSGAETLIYAPECAGVVHALPDGPRRRVALGEGQYESWLAQGDPTPIDTPVDLADPALILYTSGTTGRPKGATLTHGNLVWNCFNLLLGVDVTSDETTLISAPLFHVAALNQTLLPTFLKGGRSVIMPSWEVDACYDLIDKYGVTWMFGVTTMFAAFARSPRWAGADLSSLRHLMAGGASVPAALIRTYQERGLVFCQGYGLTETAPGATFLEADQSVRKVGSAGVPVFFSNVRVVRPDGTDAAAGEPGEVLIQGPNVTPGYWRDPEATRAAFSDGWFHSGDLAVLDEDGHLYVVDRVKDMFISGGENVYPAEVEAAIFEHPAVAEVAVLGAPDAKWGEVGRAFLVLRPGAHVTAGALRDFLRPRLAAYKIPAHVEVVDDLPKTGSGKIHKPRLRGLPLPADALRPGPGGGHGSGG</sequence>
<feature type="compositionally biased region" description="Gly residues" evidence="3">
    <location>
        <begin position="505"/>
        <end position="514"/>
    </location>
</feature>
<evidence type="ECO:0000256" key="1">
    <source>
        <dbReference type="ARBA" id="ARBA00006432"/>
    </source>
</evidence>
<feature type="domain" description="AMP-binding enzyme C-terminal" evidence="5">
    <location>
        <begin position="411"/>
        <end position="486"/>
    </location>
</feature>
<evidence type="ECO:0000259" key="4">
    <source>
        <dbReference type="Pfam" id="PF00501"/>
    </source>
</evidence>
<reference evidence="6 7" key="1">
    <citation type="submission" date="2024-09" db="EMBL/GenBank/DDBJ databases">
        <authorList>
            <person name="Sun Q."/>
            <person name="Mori K."/>
        </authorList>
    </citation>
    <scope>NUCLEOTIDE SEQUENCE [LARGE SCALE GENOMIC DNA]</scope>
    <source>
        <strain evidence="6 7">JCM 3324</strain>
    </source>
</reference>
<dbReference type="NCBIfam" id="NF004837">
    <property type="entry name" value="PRK06187.1"/>
    <property type="match status" value="1"/>
</dbReference>
<dbReference type="Gene3D" id="3.40.50.12780">
    <property type="entry name" value="N-terminal domain of ligase-like"/>
    <property type="match status" value="1"/>
</dbReference>
<organism evidence="6 7">
    <name type="scientific">Nonomuraea salmonea</name>
    <dbReference type="NCBI Taxonomy" id="46181"/>
    <lineage>
        <taxon>Bacteria</taxon>
        <taxon>Bacillati</taxon>
        <taxon>Actinomycetota</taxon>
        <taxon>Actinomycetes</taxon>
        <taxon>Streptosporangiales</taxon>
        <taxon>Streptosporangiaceae</taxon>
        <taxon>Nonomuraea</taxon>
    </lineage>
</organism>
<evidence type="ECO:0000256" key="2">
    <source>
        <dbReference type="ARBA" id="ARBA00022598"/>
    </source>
</evidence>
<dbReference type="GO" id="GO:0016874">
    <property type="term" value="F:ligase activity"/>
    <property type="evidence" value="ECO:0007669"/>
    <property type="project" value="UniProtKB-KW"/>
</dbReference>
<dbReference type="Pfam" id="PF00501">
    <property type="entry name" value="AMP-binding"/>
    <property type="match status" value="1"/>
</dbReference>
<dbReference type="PANTHER" id="PTHR43201">
    <property type="entry name" value="ACYL-COA SYNTHETASE"/>
    <property type="match status" value="1"/>
</dbReference>
<comment type="similarity">
    <text evidence="1">Belongs to the ATP-dependent AMP-binding enzyme family.</text>
</comment>